<dbReference type="InterPro" id="IPR001915">
    <property type="entry name" value="Peptidase_M48"/>
</dbReference>
<name>A0A507CDM3_9FUNG</name>
<evidence type="ECO:0000313" key="19">
    <source>
        <dbReference type="Proteomes" id="UP000320475"/>
    </source>
</evidence>
<evidence type="ECO:0000313" key="18">
    <source>
        <dbReference type="EMBL" id="TPX39157.1"/>
    </source>
</evidence>
<feature type="transmembrane region" description="Helical" evidence="15">
    <location>
        <begin position="303"/>
        <end position="327"/>
    </location>
</feature>
<feature type="domain" description="Peptidase M48" evidence="16">
    <location>
        <begin position="219"/>
        <end position="425"/>
    </location>
</feature>
<evidence type="ECO:0000256" key="15">
    <source>
        <dbReference type="RuleBase" id="RU366005"/>
    </source>
</evidence>
<keyword evidence="3 15" id="KW-0812">Transmembrane</keyword>
<dbReference type="AlphaFoldDB" id="A0A507CDM3"/>
<organism evidence="18 19">
    <name type="scientific">Synchytrium endobioticum</name>
    <dbReference type="NCBI Taxonomy" id="286115"/>
    <lineage>
        <taxon>Eukaryota</taxon>
        <taxon>Fungi</taxon>
        <taxon>Fungi incertae sedis</taxon>
        <taxon>Chytridiomycota</taxon>
        <taxon>Chytridiomycota incertae sedis</taxon>
        <taxon>Chytridiomycetes</taxon>
        <taxon>Synchytriales</taxon>
        <taxon>Synchytriaceae</taxon>
        <taxon>Synchytrium</taxon>
    </lineage>
</organism>
<evidence type="ECO:0000259" key="17">
    <source>
        <dbReference type="Pfam" id="PF16491"/>
    </source>
</evidence>
<feature type="domain" description="CAAX prenyl protease 1 N-terminal" evidence="17">
    <location>
        <begin position="32"/>
        <end position="215"/>
    </location>
</feature>
<feature type="active site" description="Proton donor" evidence="13">
    <location>
        <position position="373"/>
    </location>
</feature>
<feature type="binding site" evidence="14">
    <location>
        <position position="293"/>
    </location>
    <ligand>
        <name>Zn(2+)</name>
        <dbReference type="ChEBI" id="CHEBI:29105"/>
        <note>catalytic</note>
    </ligand>
</feature>
<dbReference type="EMBL" id="QEAM01000519">
    <property type="protein sequence ID" value="TPX39157.1"/>
    <property type="molecule type" value="Genomic_DNA"/>
</dbReference>
<dbReference type="InterPro" id="IPR032456">
    <property type="entry name" value="Peptidase_M48_N"/>
</dbReference>
<evidence type="ECO:0000256" key="3">
    <source>
        <dbReference type="ARBA" id="ARBA00022692"/>
    </source>
</evidence>
<dbReference type="GO" id="GO:0005789">
    <property type="term" value="C:endoplasmic reticulum membrane"/>
    <property type="evidence" value="ECO:0007669"/>
    <property type="project" value="UniProtKB-SubCell"/>
</dbReference>
<keyword evidence="5 15" id="KW-0378">Hydrolase</keyword>
<reference evidence="18 19" key="1">
    <citation type="journal article" date="2019" name="Sci. Rep.">
        <title>Comparative genomics of chytrid fungi reveal insights into the obligate biotrophic and pathogenic lifestyle of Synchytrium endobioticum.</title>
        <authorList>
            <person name="van de Vossenberg B.T.L.H."/>
            <person name="Warris S."/>
            <person name="Nguyen H.D.T."/>
            <person name="van Gent-Pelzer M.P.E."/>
            <person name="Joly D.L."/>
            <person name="van de Geest H.C."/>
            <person name="Bonants P.J.M."/>
            <person name="Smith D.S."/>
            <person name="Levesque C.A."/>
            <person name="van der Lee T.A.J."/>
        </authorList>
    </citation>
    <scope>NUCLEOTIDE SEQUENCE [LARGE SCALE GENOMIC DNA]</scope>
    <source>
        <strain evidence="18 19">LEV6574</strain>
    </source>
</reference>
<evidence type="ECO:0000256" key="2">
    <source>
        <dbReference type="ARBA" id="ARBA00022670"/>
    </source>
</evidence>
<feature type="transmembrane region" description="Helical" evidence="15">
    <location>
        <begin position="114"/>
        <end position="138"/>
    </location>
</feature>
<dbReference type="GO" id="GO:0004222">
    <property type="term" value="F:metalloendopeptidase activity"/>
    <property type="evidence" value="ECO:0007669"/>
    <property type="project" value="UniProtKB-UniRule"/>
</dbReference>
<evidence type="ECO:0000256" key="12">
    <source>
        <dbReference type="ARBA" id="ARBA00060927"/>
    </source>
</evidence>
<keyword evidence="7 14" id="KW-0862">Zinc</keyword>
<keyword evidence="6 15" id="KW-0256">Endoplasmic reticulum</keyword>
<comment type="catalytic activity">
    <reaction evidence="11 15">
        <text>Hydrolyzes the peptide bond -P2-(S-farnesyl or geranylgeranyl)C-P1'-P2'-P3'-COOH where P1' and P2' are amino acids with aliphatic side chains and P3' is any C-terminal residue.</text>
        <dbReference type="EC" id="3.4.24.84"/>
    </reaction>
</comment>
<feature type="transmembrane region" description="Helical" evidence="15">
    <location>
        <begin position="186"/>
        <end position="208"/>
    </location>
</feature>
<feature type="transmembrane region" description="Helical" evidence="15">
    <location>
        <begin position="339"/>
        <end position="361"/>
    </location>
</feature>
<feature type="transmembrane region" description="Helical" evidence="15">
    <location>
        <begin position="12"/>
        <end position="30"/>
    </location>
</feature>
<evidence type="ECO:0000256" key="8">
    <source>
        <dbReference type="ARBA" id="ARBA00022989"/>
    </source>
</evidence>
<evidence type="ECO:0000256" key="13">
    <source>
        <dbReference type="PIRSR" id="PIRSR627057-1"/>
    </source>
</evidence>
<proteinExistence type="inferred from homology"/>
<dbReference type="Pfam" id="PF16491">
    <property type="entry name" value="Peptidase_M48_N"/>
    <property type="match status" value="1"/>
</dbReference>
<dbReference type="GO" id="GO:0071586">
    <property type="term" value="P:CAAX-box protein processing"/>
    <property type="evidence" value="ECO:0007669"/>
    <property type="project" value="UniProtKB-UniRule"/>
</dbReference>
<sequence length="436" mass="50029">MEWSLATIPYKPYVLAFSYALLAFESYLNYRQYLVLLIKTAPEAYSHLTSQENFDKARNYSMDKLGFSVISSIWAQVETTVIFYYDLLPWFWNFSGLALAWLLPAWAHNEILQSLSFVVIISLASTVTNLPFSLYYTFVLEEKYGFNKQTLGLFFTDLIKSLLLGAVIGLPVLSAVLYITKVFTSFYFYLWGFMVVFQLIMVTIYPTLIQPLFNKFTPLPEGDLKDKIYALAQSVVFPLNKTIFVMDGSKRSAHSNAYMYGFFSNKRLVLFDTLLGQTTHDETLAVIAHEIGHWFHSHVLKNLIIAQIHLFIIFYLFAQVINFAPLYESFGFKGPHFPILIGFFVFQMIYSPAEALMGFFMNVLSRAFEFQADLYAVSLGHASKLKTALQKIHLKNLGSLRTDPYYSAWHYSHPPLVERLDAIAAAESRTDGKKQE</sequence>
<dbReference type="VEuPathDB" id="FungiDB:SeMB42_g05034"/>
<evidence type="ECO:0000256" key="14">
    <source>
        <dbReference type="PIRSR" id="PIRSR627057-2"/>
    </source>
</evidence>
<comment type="similarity">
    <text evidence="12 15">Belongs to the peptidase M48A family.</text>
</comment>
<evidence type="ECO:0000256" key="10">
    <source>
        <dbReference type="ARBA" id="ARBA00023136"/>
    </source>
</evidence>
<gene>
    <name evidence="18" type="primary">STE24</name>
    <name evidence="18" type="ORF">SeLEV6574_g07405</name>
</gene>
<evidence type="ECO:0000256" key="1">
    <source>
        <dbReference type="ARBA" id="ARBA00004477"/>
    </source>
</evidence>
<comment type="caution">
    <text evidence="18">The sequence shown here is derived from an EMBL/GenBank/DDBJ whole genome shotgun (WGS) entry which is preliminary data.</text>
</comment>
<evidence type="ECO:0000256" key="6">
    <source>
        <dbReference type="ARBA" id="ARBA00022824"/>
    </source>
</evidence>
<dbReference type="Gene3D" id="3.30.2010.10">
    <property type="entry name" value="Metalloproteases ('zincins'), catalytic domain"/>
    <property type="match status" value="1"/>
</dbReference>
<accession>A0A507CDM3</accession>
<feature type="active site" evidence="13">
    <location>
        <position position="290"/>
    </location>
</feature>
<dbReference type="CDD" id="cd07343">
    <property type="entry name" value="M48A_Zmpste24p_like"/>
    <property type="match status" value="1"/>
</dbReference>
<keyword evidence="2 15" id="KW-0645">Protease</keyword>
<dbReference type="GO" id="GO:0046872">
    <property type="term" value="F:metal ion binding"/>
    <property type="evidence" value="ECO:0007669"/>
    <property type="project" value="UniProtKB-UniRule"/>
</dbReference>
<keyword evidence="8 15" id="KW-1133">Transmembrane helix</keyword>
<keyword evidence="10 15" id="KW-0472">Membrane</keyword>
<evidence type="ECO:0000256" key="5">
    <source>
        <dbReference type="ARBA" id="ARBA00022801"/>
    </source>
</evidence>
<protein>
    <recommendedName>
        <fullName evidence="15">CAAX prenyl protease</fullName>
        <ecNumber evidence="15">3.4.24.84</ecNumber>
    </recommendedName>
</protein>
<evidence type="ECO:0000256" key="9">
    <source>
        <dbReference type="ARBA" id="ARBA00023049"/>
    </source>
</evidence>
<dbReference type="InterPro" id="IPR027057">
    <property type="entry name" value="CAXX_Prtase_1"/>
</dbReference>
<keyword evidence="9 15" id="KW-0482">Metalloprotease</keyword>
<keyword evidence="4 14" id="KW-0479">Metal-binding</keyword>
<feature type="transmembrane region" description="Helical" evidence="15">
    <location>
        <begin position="158"/>
        <end position="179"/>
    </location>
</feature>
<evidence type="ECO:0000259" key="16">
    <source>
        <dbReference type="Pfam" id="PF01435"/>
    </source>
</evidence>
<evidence type="ECO:0000256" key="4">
    <source>
        <dbReference type="ARBA" id="ARBA00022723"/>
    </source>
</evidence>
<comment type="cofactor">
    <cofactor evidence="14 15">
        <name>Zn(2+)</name>
        <dbReference type="ChEBI" id="CHEBI:29105"/>
    </cofactor>
    <text evidence="14 15">Binds 1 zinc ion per subunit.</text>
</comment>
<feature type="binding site" evidence="14">
    <location>
        <position position="369"/>
    </location>
    <ligand>
        <name>Zn(2+)</name>
        <dbReference type="ChEBI" id="CHEBI:29105"/>
        <note>catalytic</note>
    </ligand>
</feature>
<feature type="transmembrane region" description="Helical" evidence="15">
    <location>
        <begin position="90"/>
        <end position="107"/>
    </location>
</feature>
<dbReference type="OrthoDB" id="360839at2759"/>
<dbReference type="FunFam" id="3.30.2010.10:FF:000002">
    <property type="entry name" value="CAAX prenyl protease"/>
    <property type="match status" value="1"/>
</dbReference>
<evidence type="ECO:0000256" key="7">
    <source>
        <dbReference type="ARBA" id="ARBA00022833"/>
    </source>
</evidence>
<comment type="subcellular location">
    <subcellularLocation>
        <location evidence="1 15">Endoplasmic reticulum membrane</location>
        <topology evidence="1 15">Multi-pass membrane protein</topology>
    </subcellularLocation>
</comment>
<evidence type="ECO:0000256" key="11">
    <source>
        <dbReference type="ARBA" id="ARBA00044456"/>
    </source>
</evidence>
<comment type="function">
    <text evidence="15">Proteolytically removes the C-terminal three residues of farnesylated proteins.</text>
</comment>
<dbReference type="PANTHER" id="PTHR10120">
    <property type="entry name" value="CAAX PRENYL PROTEASE 1"/>
    <property type="match status" value="1"/>
</dbReference>
<dbReference type="Proteomes" id="UP000320475">
    <property type="component" value="Unassembled WGS sequence"/>
</dbReference>
<feature type="binding site" evidence="14">
    <location>
        <position position="289"/>
    </location>
    <ligand>
        <name>Zn(2+)</name>
        <dbReference type="ChEBI" id="CHEBI:29105"/>
        <note>catalytic</note>
    </ligand>
</feature>
<dbReference type="Pfam" id="PF01435">
    <property type="entry name" value="Peptidase_M48"/>
    <property type="match status" value="1"/>
</dbReference>
<dbReference type="EC" id="3.4.24.84" evidence="15"/>